<evidence type="ECO:0000256" key="2">
    <source>
        <dbReference type="ARBA" id="ARBA00004050"/>
    </source>
</evidence>
<evidence type="ECO:0000256" key="9">
    <source>
        <dbReference type="ARBA" id="ARBA00022989"/>
    </source>
</evidence>
<accession>A0ABX8EAG0</accession>
<dbReference type="InterPro" id="IPR014314">
    <property type="entry name" value="Succ_DH_cytb556"/>
</dbReference>
<dbReference type="EMBL" id="CP054856">
    <property type="protein sequence ID" value="QVM85838.1"/>
    <property type="molecule type" value="Genomic_DNA"/>
</dbReference>
<keyword evidence="9 13" id="KW-1133">Transmembrane helix</keyword>
<evidence type="ECO:0000256" key="6">
    <source>
        <dbReference type="ARBA" id="ARBA00022617"/>
    </source>
</evidence>
<evidence type="ECO:0000256" key="7">
    <source>
        <dbReference type="ARBA" id="ARBA00022692"/>
    </source>
</evidence>
<dbReference type="Gene3D" id="1.20.1300.10">
    <property type="entry name" value="Fumarate reductase/succinate dehydrogenase, transmembrane subunit"/>
    <property type="match status" value="1"/>
</dbReference>
<dbReference type="PANTHER" id="PTHR10978">
    <property type="entry name" value="SUCCINATE DEHYDROGENASE CYTOCHROME B560 SUBUNIT"/>
    <property type="match status" value="1"/>
</dbReference>
<evidence type="ECO:0000256" key="11">
    <source>
        <dbReference type="ARBA" id="ARBA00023136"/>
    </source>
</evidence>
<dbReference type="SUPFAM" id="SSF81343">
    <property type="entry name" value="Fumarate reductase respiratory complex transmembrane subunits"/>
    <property type="match status" value="1"/>
</dbReference>
<reference evidence="14 15" key="1">
    <citation type="journal article" date="2021" name="Int. J. Syst. Evol. Microbiol.">
        <title>Novosphingobium decolorationis sp. nov., an aniline blue-decolourizing bacterium isolated from East Pacific sediment.</title>
        <authorList>
            <person name="Chen X."/>
            <person name="Dong B."/>
            <person name="Chen T."/>
            <person name="Ren N."/>
            <person name="Wang J."/>
            <person name="Xu Y."/>
            <person name="Yang J."/>
            <person name="Zhu S."/>
            <person name="Chen J."/>
        </authorList>
    </citation>
    <scope>NUCLEOTIDE SEQUENCE [LARGE SCALE GENOMIC DNA]</scope>
    <source>
        <strain evidence="14 15">502str22</strain>
    </source>
</reference>
<keyword evidence="6" id="KW-0349">Heme</keyword>
<gene>
    <name evidence="14" type="primary">sdhC</name>
    <name evidence="14" type="ORF">HT578_20915</name>
</gene>
<sequence length="130" mass="14205">MATAGSKNRPLSPHLQIWRWGPHMFVSIMHRVSGHGLVVGLALLLWWLGALASGPEAYALLAKCMTSPIGSIVLVGISWAFFNHMMSGLRHFVLDIGAGFELKGNRTWSLVTSVLGVVLTVAFWAILLLR</sequence>
<keyword evidence="10" id="KW-0408">Iron</keyword>
<dbReference type="PANTHER" id="PTHR10978:SF5">
    <property type="entry name" value="SUCCINATE DEHYDROGENASE CYTOCHROME B560 SUBUNIT, MITOCHONDRIAL"/>
    <property type="match status" value="1"/>
</dbReference>
<evidence type="ECO:0000256" key="5">
    <source>
        <dbReference type="ARBA" id="ARBA00020076"/>
    </source>
</evidence>
<organism evidence="14 15">
    <name type="scientific">Novosphingobium decolorationis</name>
    <dbReference type="NCBI Taxonomy" id="2698673"/>
    <lineage>
        <taxon>Bacteria</taxon>
        <taxon>Pseudomonadati</taxon>
        <taxon>Pseudomonadota</taxon>
        <taxon>Alphaproteobacteria</taxon>
        <taxon>Sphingomonadales</taxon>
        <taxon>Sphingomonadaceae</taxon>
        <taxon>Novosphingobium</taxon>
    </lineage>
</organism>
<keyword evidence="8" id="KW-0479">Metal-binding</keyword>
<dbReference type="NCBIfam" id="TIGR02970">
    <property type="entry name" value="succ_dehyd_cytB"/>
    <property type="match status" value="1"/>
</dbReference>
<dbReference type="PIRSF" id="PIRSF000178">
    <property type="entry name" value="SDH_cyt_b560"/>
    <property type="match status" value="1"/>
</dbReference>
<evidence type="ECO:0000313" key="14">
    <source>
        <dbReference type="EMBL" id="QVM85838.1"/>
    </source>
</evidence>
<dbReference type="PROSITE" id="PS01000">
    <property type="entry name" value="SDH_CYT_1"/>
    <property type="match status" value="1"/>
</dbReference>
<proteinExistence type="inferred from homology"/>
<keyword evidence="15" id="KW-1185">Reference proteome</keyword>
<evidence type="ECO:0000256" key="10">
    <source>
        <dbReference type="ARBA" id="ARBA00023004"/>
    </source>
</evidence>
<dbReference type="InterPro" id="IPR018495">
    <property type="entry name" value="Succ_DH_cyt_bsu_CS"/>
</dbReference>
<dbReference type="Proteomes" id="UP000677126">
    <property type="component" value="Chromosome"/>
</dbReference>
<keyword evidence="11 13" id="KW-0472">Membrane</keyword>
<comment type="function">
    <text evidence="2">Membrane-anchoring subunit of succinate dehydrogenase (SDH).</text>
</comment>
<dbReference type="CDD" id="cd03499">
    <property type="entry name" value="SQR_TypeC_SdhC"/>
    <property type="match status" value="1"/>
</dbReference>
<dbReference type="RefSeq" id="WP_213501330.1">
    <property type="nucleotide sequence ID" value="NZ_CP054856.1"/>
</dbReference>
<comment type="similarity">
    <text evidence="4">Belongs to the cytochrome b560 family.</text>
</comment>
<evidence type="ECO:0000256" key="1">
    <source>
        <dbReference type="ARBA" id="ARBA00001971"/>
    </source>
</evidence>
<dbReference type="InterPro" id="IPR000701">
    <property type="entry name" value="SuccDH_FuR_B_TM-su"/>
</dbReference>
<comment type="cofactor">
    <cofactor evidence="1">
        <name>heme</name>
        <dbReference type="ChEBI" id="CHEBI:30413"/>
    </cofactor>
</comment>
<comment type="subcellular location">
    <subcellularLocation>
        <location evidence="3">Membrane</location>
        <topology evidence="3">Multi-pass membrane protein</topology>
    </subcellularLocation>
</comment>
<evidence type="ECO:0000256" key="13">
    <source>
        <dbReference type="SAM" id="Phobius"/>
    </source>
</evidence>
<name>A0ABX8EAG0_9SPHN</name>
<feature type="transmembrane region" description="Helical" evidence="13">
    <location>
        <begin position="28"/>
        <end position="48"/>
    </location>
</feature>
<dbReference type="Pfam" id="PF01127">
    <property type="entry name" value="Sdh_cyt"/>
    <property type="match status" value="1"/>
</dbReference>
<comment type="subunit">
    <text evidence="12">Part of an enzyme complex containing four subunits: a flavoprotein, an iron-sulfur protein, plus two membrane-anchoring proteins, SdhC and SdhD. The complex can form homotrimers.</text>
</comment>
<evidence type="ECO:0000256" key="3">
    <source>
        <dbReference type="ARBA" id="ARBA00004141"/>
    </source>
</evidence>
<protein>
    <recommendedName>
        <fullName evidence="5">Succinate dehydrogenase cytochrome b556 subunit</fullName>
    </recommendedName>
</protein>
<evidence type="ECO:0000256" key="12">
    <source>
        <dbReference type="ARBA" id="ARBA00025912"/>
    </source>
</evidence>
<feature type="transmembrane region" description="Helical" evidence="13">
    <location>
        <begin position="60"/>
        <end position="82"/>
    </location>
</feature>
<evidence type="ECO:0000256" key="4">
    <source>
        <dbReference type="ARBA" id="ARBA00007244"/>
    </source>
</evidence>
<keyword evidence="7 13" id="KW-0812">Transmembrane</keyword>
<dbReference type="InterPro" id="IPR034804">
    <property type="entry name" value="SQR/QFR_C/D"/>
</dbReference>
<feature type="transmembrane region" description="Helical" evidence="13">
    <location>
        <begin position="108"/>
        <end position="129"/>
    </location>
</feature>
<evidence type="ECO:0000313" key="15">
    <source>
        <dbReference type="Proteomes" id="UP000677126"/>
    </source>
</evidence>
<evidence type="ECO:0000256" key="8">
    <source>
        <dbReference type="ARBA" id="ARBA00022723"/>
    </source>
</evidence>